<proteinExistence type="predicted"/>
<dbReference type="SMART" id="SM00073">
    <property type="entry name" value="HPT"/>
    <property type="match status" value="1"/>
</dbReference>
<dbReference type="Proteomes" id="UP000285405">
    <property type="component" value="Unassembled WGS sequence"/>
</dbReference>
<dbReference type="Gene3D" id="1.20.120.160">
    <property type="entry name" value="HPT domain"/>
    <property type="match status" value="1"/>
</dbReference>
<evidence type="ECO:0000313" key="4">
    <source>
        <dbReference type="EMBL" id="RKF61710.1"/>
    </source>
</evidence>
<dbReference type="GO" id="GO:0000160">
    <property type="term" value="P:phosphorelay signal transduction system"/>
    <property type="evidence" value="ECO:0007669"/>
    <property type="project" value="InterPro"/>
</dbReference>
<evidence type="ECO:0000313" key="5">
    <source>
        <dbReference type="Proteomes" id="UP000285405"/>
    </source>
</evidence>
<dbReference type="PANTHER" id="PTHR28242:SF52">
    <property type="entry name" value="PHOSPHORELAY INTERMEDIATE PROTEIN YPD1"/>
    <property type="match status" value="1"/>
</dbReference>
<dbReference type="PROSITE" id="PS50894">
    <property type="entry name" value="HPT"/>
    <property type="match status" value="1"/>
</dbReference>
<dbReference type="InterPro" id="IPR036641">
    <property type="entry name" value="HPT_dom_sf"/>
</dbReference>
<evidence type="ECO:0000256" key="2">
    <source>
        <dbReference type="SAM" id="MobiDB-lite"/>
    </source>
</evidence>
<evidence type="ECO:0000256" key="1">
    <source>
        <dbReference type="PROSITE-ProRule" id="PRU00110"/>
    </source>
</evidence>
<name>A0A420HWE1_9PEZI</name>
<dbReference type="GO" id="GO:0009927">
    <property type="term" value="F:histidine phosphotransfer kinase activity"/>
    <property type="evidence" value="ECO:0007669"/>
    <property type="project" value="InterPro"/>
</dbReference>
<dbReference type="GO" id="GO:0005634">
    <property type="term" value="C:nucleus"/>
    <property type="evidence" value="ECO:0007669"/>
    <property type="project" value="TreeGrafter"/>
</dbReference>
<comment type="caution">
    <text evidence="4">The sequence shown here is derived from an EMBL/GenBank/DDBJ whole genome shotgun (WGS) entry which is preliminary data.</text>
</comment>
<dbReference type="Pfam" id="PF01627">
    <property type="entry name" value="Hpt"/>
    <property type="match status" value="1"/>
</dbReference>
<accession>A0A420HWE1</accession>
<feature type="domain" description="HPt" evidence="3">
    <location>
        <begin position="53"/>
        <end position="159"/>
    </location>
</feature>
<dbReference type="SUPFAM" id="SSF47226">
    <property type="entry name" value="Histidine-containing phosphotransfer domain, HPT domain"/>
    <property type="match status" value="1"/>
</dbReference>
<dbReference type="InterPro" id="IPR045871">
    <property type="entry name" value="AHP1-5/YPD1"/>
</dbReference>
<organism evidence="4 5">
    <name type="scientific">Golovinomyces cichoracearum</name>
    <dbReference type="NCBI Taxonomy" id="62708"/>
    <lineage>
        <taxon>Eukaryota</taxon>
        <taxon>Fungi</taxon>
        <taxon>Dikarya</taxon>
        <taxon>Ascomycota</taxon>
        <taxon>Pezizomycotina</taxon>
        <taxon>Leotiomycetes</taxon>
        <taxon>Erysiphales</taxon>
        <taxon>Erysiphaceae</taxon>
        <taxon>Golovinomyces</taxon>
    </lineage>
</organism>
<feature type="region of interest" description="Disordered" evidence="2">
    <location>
        <begin position="1"/>
        <end position="21"/>
    </location>
</feature>
<feature type="compositionally biased region" description="Basic and acidic residues" evidence="2">
    <location>
        <begin position="1"/>
        <end position="11"/>
    </location>
</feature>
<feature type="modified residue" description="Phosphohistidine" evidence="1">
    <location>
        <position position="92"/>
    </location>
</feature>
<reference evidence="4 5" key="1">
    <citation type="journal article" date="2018" name="BMC Genomics">
        <title>Comparative genome analyses reveal sequence features reflecting distinct modes of host-adaptation between dicot and monocot powdery mildew.</title>
        <authorList>
            <person name="Wu Y."/>
            <person name="Ma X."/>
            <person name="Pan Z."/>
            <person name="Kale S.D."/>
            <person name="Song Y."/>
            <person name="King H."/>
            <person name="Zhang Q."/>
            <person name="Presley C."/>
            <person name="Deng X."/>
            <person name="Wei C.I."/>
            <person name="Xiao S."/>
        </authorList>
    </citation>
    <scope>NUCLEOTIDE SEQUENCE [LARGE SCALE GENOMIC DNA]</scope>
    <source>
        <strain evidence="4">UCSC1</strain>
    </source>
</reference>
<sequence>MSDTHSLHESEAGVETEADADQGQIPAIFNEWGENVDAATFMQILEMDDDEDDKEFSKSIVLGFFDQAEATFIKMDDALESKDLAALSSLGHFLKGSSATLGLSKVMNSCEKIQHFGQMKDAEGINDEKDEDKCLGWIEETFNKLKKEYDEVVRILKTYYGIKPPSETAPEEDSKA</sequence>
<gene>
    <name evidence="4" type="ORF">GcC1_153011</name>
</gene>
<protein>
    <submittedName>
        <fullName evidence="4">Multistep phosphorelay regulator 1</fullName>
    </submittedName>
</protein>
<dbReference type="GO" id="GO:0043424">
    <property type="term" value="F:protein histidine kinase binding"/>
    <property type="evidence" value="ECO:0007669"/>
    <property type="project" value="InterPro"/>
</dbReference>
<dbReference type="EMBL" id="MCBR01015391">
    <property type="protein sequence ID" value="RKF61710.1"/>
    <property type="molecule type" value="Genomic_DNA"/>
</dbReference>
<keyword evidence="1" id="KW-0597">Phosphoprotein</keyword>
<dbReference type="InterPro" id="IPR008207">
    <property type="entry name" value="Sig_transdc_His_kin_Hpt_dom"/>
</dbReference>
<evidence type="ECO:0000259" key="3">
    <source>
        <dbReference type="PROSITE" id="PS50894"/>
    </source>
</evidence>
<dbReference type="OrthoDB" id="1673781at2759"/>
<dbReference type="GO" id="GO:0005737">
    <property type="term" value="C:cytoplasm"/>
    <property type="evidence" value="ECO:0007669"/>
    <property type="project" value="TreeGrafter"/>
</dbReference>
<dbReference type="AlphaFoldDB" id="A0A420HWE1"/>
<dbReference type="PANTHER" id="PTHR28242">
    <property type="entry name" value="PHOSPHORELAY INTERMEDIATE PROTEIN YPD1"/>
    <property type="match status" value="1"/>
</dbReference>
<dbReference type="CDD" id="cd00088">
    <property type="entry name" value="HPT"/>
    <property type="match status" value="1"/>
</dbReference>